<dbReference type="Proteomes" id="UP000198649">
    <property type="component" value="Unassembled WGS sequence"/>
</dbReference>
<keyword evidence="2" id="KW-0472">Membrane</keyword>
<protein>
    <recommendedName>
        <fullName evidence="5">Tfp pilus assembly protein PilN</fullName>
    </recommendedName>
</protein>
<dbReference type="EMBL" id="FOQG01000001">
    <property type="protein sequence ID" value="SFH67651.1"/>
    <property type="molecule type" value="Genomic_DNA"/>
</dbReference>
<evidence type="ECO:0000313" key="3">
    <source>
        <dbReference type="EMBL" id="SFH67651.1"/>
    </source>
</evidence>
<dbReference type="OrthoDB" id="3786940at2"/>
<evidence type="ECO:0000256" key="2">
    <source>
        <dbReference type="SAM" id="Phobius"/>
    </source>
</evidence>
<reference evidence="3 4" key="1">
    <citation type="submission" date="2016-10" db="EMBL/GenBank/DDBJ databases">
        <authorList>
            <person name="de Groot N.N."/>
        </authorList>
    </citation>
    <scope>NUCLEOTIDE SEQUENCE [LARGE SCALE GENOMIC DNA]</scope>
    <source>
        <strain evidence="3 4">CGMCC 1.11156</strain>
    </source>
</reference>
<gene>
    <name evidence="3" type="ORF">SAMN05216561_101415</name>
</gene>
<evidence type="ECO:0000313" key="4">
    <source>
        <dbReference type="Proteomes" id="UP000198649"/>
    </source>
</evidence>
<dbReference type="STRING" id="1005945.SAMN05216561_101415"/>
<keyword evidence="4" id="KW-1185">Reference proteome</keyword>
<feature type="region of interest" description="Disordered" evidence="1">
    <location>
        <begin position="136"/>
        <end position="163"/>
    </location>
</feature>
<evidence type="ECO:0008006" key="5">
    <source>
        <dbReference type="Google" id="ProtNLM"/>
    </source>
</evidence>
<proteinExistence type="predicted"/>
<organism evidence="3 4">
    <name type="scientific">Nocardioides psychrotolerans</name>
    <dbReference type="NCBI Taxonomy" id="1005945"/>
    <lineage>
        <taxon>Bacteria</taxon>
        <taxon>Bacillati</taxon>
        <taxon>Actinomycetota</taxon>
        <taxon>Actinomycetes</taxon>
        <taxon>Propionibacteriales</taxon>
        <taxon>Nocardioidaceae</taxon>
        <taxon>Nocardioides</taxon>
    </lineage>
</organism>
<dbReference type="AlphaFoldDB" id="A0A1I3C0Y6"/>
<keyword evidence="2" id="KW-1133">Transmembrane helix</keyword>
<dbReference type="RefSeq" id="WP_091109966.1">
    <property type="nucleotide sequence ID" value="NZ_BKAF01000001.1"/>
</dbReference>
<name>A0A1I3C0Y6_9ACTN</name>
<feature type="transmembrane region" description="Helical" evidence="2">
    <location>
        <begin position="36"/>
        <end position="53"/>
    </location>
</feature>
<keyword evidence="2" id="KW-0812">Transmembrane</keyword>
<accession>A0A1I3C0Y6</accession>
<sequence>MRRRTTSTAPALQPALNLLSPWVLEELRVRRLRGRFALGGLALVLALAGGWTFQRLELAGAQADLRGEEAVAAGLGQRIADLGDVRTYVQGVGRRALTVQQAMRTEVAFSDVLQALDGATPEGARIDSVSVVLPEPTGADPAAAQADPPPVDPAADPAEDPRGLVPTACPGPDPFATRVVIGCLDLSGTAATRDQVGRLVVALGRNPLFVEPFVSTTTASDGSGVAFTGSVALSPAAFSGRFDELPALLGGGAS</sequence>
<evidence type="ECO:0000256" key="1">
    <source>
        <dbReference type="SAM" id="MobiDB-lite"/>
    </source>
</evidence>